<gene>
    <name evidence="1" type="ORF">CTEN210_18338</name>
</gene>
<evidence type="ECO:0000313" key="2">
    <source>
        <dbReference type="Proteomes" id="UP001054902"/>
    </source>
</evidence>
<keyword evidence="2" id="KW-1185">Reference proteome</keyword>
<reference evidence="1 2" key="1">
    <citation type="journal article" date="2021" name="Sci. Rep.">
        <title>The genome of the diatom Chaetoceros tenuissimus carries an ancient integrated fragment of an extant virus.</title>
        <authorList>
            <person name="Hongo Y."/>
            <person name="Kimura K."/>
            <person name="Takaki Y."/>
            <person name="Yoshida Y."/>
            <person name="Baba S."/>
            <person name="Kobayashi G."/>
            <person name="Nagasaki K."/>
            <person name="Hano T."/>
            <person name="Tomaru Y."/>
        </authorList>
    </citation>
    <scope>NUCLEOTIDE SEQUENCE [LARGE SCALE GENOMIC DNA]</scope>
    <source>
        <strain evidence="1 2">NIES-3715</strain>
    </source>
</reference>
<protein>
    <submittedName>
        <fullName evidence="1">Uncharacterized protein</fullName>
    </submittedName>
</protein>
<proteinExistence type="predicted"/>
<name>A0AAD3HFC8_9STRA</name>
<organism evidence="1 2">
    <name type="scientific">Chaetoceros tenuissimus</name>
    <dbReference type="NCBI Taxonomy" id="426638"/>
    <lineage>
        <taxon>Eukaryota</taxon>
        <taxon>Sar</taxon>
        <taxon>Stramenopiles</taxon>
        <taxon>Ochrophyta</taxon>
        <taxon>Bacillariophyta</taxon>
        <taxon>Coscinodiscophyceae</taxon>
        <taxon>Chaetocerotophycidae</taxon>
        <taxon>Chaetocerotales</taxon>
        <taxon>Chaetocerotaceae</taxon>
        <taxon>Chaetoceros</taxon>
    </lineage>
</organism>
<comment type="caution">
    <text evidence="1">The sequence shown here is derived from an EMBL/GenBank/DDBJ whole genome shotgun (WGS) entry which is preliminary data.</text>
</comment>
<dbReference type="InterPro" id="IPR010297">
    <property type="entry name" value="DUF900_hydrolase"/>
</dbReference>
<dbReference type="Pfam" id="PF05990">
    <property type="entry name" value="DUF900"/>
    <property type="match status" value="1"/>
</dbReference>
<accession>A0AAD3HFC8</accession>
<dbReference type="AlphaFoldDB" id="A0AAD3HFC8"/>
<evidence type="ECO:0000313" key="1">
    <source>
        <dbReference type="EMBL" id="GFH61862.1"/>
    </source>
</evidence>
<dbReference type="Proteomes" id="UP001054902">
    <property type="component" value="Unassembled WGS sequence"/>
</dbReference>
<sequence length="321" mass="36172">MSNSNSVYKGIALITTAVTKSPTDSNPDRVTFSALPAGRYKSKNPQTNPSQAVFVHDIYDTTDGTTLAATSLTIQKVQEIINSSSKNKEEADPTLKSQRKVLFTVHGYNGHPKGYLLWVQAVMNRFEKFYLLPVIWPSMGKTLGYFEDKVYSKLAGELLATIQVPTETFSKSLLIHSMGNRVLRSFANPNFNFSNIFMVAPDVDARIFTTKYINGGTQEWRQDGLRIREMLSEDGKIHVIYNRNDRMLLPSMFLNFSQRLGRTGIDHGGLFCCKTSQDDLHEDVQGRIVAVDWSQSHPSDSHNYVFDWSVAAYIDSEYVVS</sequence>
<dbReference type="EMBL" id="BLLK01000075">
    <property type="protein sequence ID" value="GFH61862.1"/>
    <property type="molecule type" value="Genomic_DNA"/>
</dbReference>